<feature type="non-terminal residue" evidence="1">
    <location>
        <position position="158"/>
    </location>
</feature>
<dbReference type="AlphaFoldDB" id="T1CDZ9"/>
<reference evidence="1" key="1">
    <citation type="submission" date="2013-08" db="EMBL/GenBank/DDBJ databases">
        <authorList>
            <person name="Mendez C."/>
            <person name="Richter M."/>
            <person name="Ferrer M."/>
            <person name="Sanchez J."/>
        </authorList>
    </citation>
    <scope>NUCLEOTIDE SEQUENCE</scope>
</reference>
<evidence type="ECO:0000313" key="1">
    <source>
        <dbReference type="EMBL" id="EQD64980.1"/>
    </source>
</evidence>
<name>T1CDZ9_9ZZZZ</name>
<proteinExistence type="predicted"/>
<reference evidence="1" key="2">
    <citation type="journal article" date="2014" name="ISME J.">
        <title>Microbial stratification in low pH oxic and suboxic macroscopic growths along an acid mine drainage.</title>
        <authorList>
            <person name="Mendez-Garcia C."/>
            <person name="Mesa V."/>
            <person name="Sprenger R.R."/>
            <person name="Richter M."/>
            <person name="Diez M.S."/>
            <person name="Solano J."/>
            <person name="Bargiela R."/>
            <person name="Golyshina O.V."/>
            <person name="Manteca A."/>
            <person name="Ramos J.L."/>
            <person name="Gallego J.R."/>
            <person name="Llorente I."/>
            <person name="Martins Dos Santos V.A."/>
            <person name="Jensen O.N."/>
            <person name="Pelaez A.I."/>
            <person name="Sanchez J."/>
            <person name="Ferrer M."/>
        </authorList>
    </citation>
    <scope>NUCLEOTIDE SEQUENCE</scope>
</reference>
<organism evidence="1">
    <name type="scientific">mine drainage metagenome</name>
    <dbReference type="NCBI Taxonomy" id="410659"/>
    <lineage>
        <taxon>unclassified sequences</taxon>
        <taxon>metagenomes</taxon>
        <taxon>ecological metagenomes</taxon>
    </lineage>
</organism>
<gene>
    <name evidence="1" type="ORF">B2A_01766</name>
</gene>
<comment type="caution">
    <text evidence="1">The sequence shown here is derived from an EMBL/GenBank/DDBJ whole genome shotgun (WGS) entry which is preliminary data.</text>
</comment>
<dbReference type="EMBL" id="AUZZ01001266">
    <property type="protein sequence ID" value="EQD64980.1"/>
    <property type="molecule type" value="Genomic_DNA"/>
</dbReference>
<sequence>RPTPQMRSVIDVRFHAGLRVYNACLGEALRRGRVLHADQRFEQAKAMAKGKDQDQAFQEIKEEAGFSEGAIMSFGSSLRKSFVRDQVLSQEAQTLARRAFRAVERWHYGRGGKPRFKAARRGIRSLECKDGCGSLRVKANQGGELGGLQWGKGLAVPF</sequence>
<feature type="non-terminal residue" evidence="1">
    <location>
        <position position="1"/>
    </location>
</feature>
<protein>
    <submittedName>
        <fullName evidence="1">ISChy9, transposase OrfB</fullName>
    </submittedName>
</protein>
<accession>T1CDZ9</accession>